<proteinExistence type="predicted"/>
<dbReference type="AlphaFoldDB" id="C5CEW7"/>
<reference evidence="2 3" key="2">
    <citation type="journal article" date="2011" name="J. Bacteriol.">
        <title>Genome Sequence of Kosmotoga olearia Strain TBF 19.5.1, a Thermophilic Bacterium with a Wide Growth Temperature Range, Isolated from the Troll B Oil Platform in the North Sea.</title>
        <authorList>
            <person name="Swithers K.S."/>
            <person name="Dipippo J.L."/>
            <person name="Bruce D.C."/>
            <person name="Detter C."/>
            <person name="Tapia R."/>
            <person name="Han S."/>
            <person name="Goodwin L.A."/>
            <person name="Han J."/>
            <person name="Woyke T."/>
            <person name="Pitluck S."/>
            <person name="Pennacchio L."/>
            <person name="Nolan M."/>
            <person name="Mikhailova N."/>
            <person name="Land M.L."/>
            <person name="Nesbo C.L."/>
            <person name="Gogarten J.P."/>
            <person name="Noll K.M."/>
        </authorList>
    </citation>
    <scope>NUCLEOTIDE SEQUENCE [LARGE SCALE GENOMIC DNA]</scope>
    <source>
        <strain evidence="3">ATCC BAA-1733 / DSM 21960 / TBF 19.5.1</strain>
    </source>
</reference>
<dbReference type="STRING" id="521045.Kole_0582"/>
<name>C5CEW7_KOSOT</name>
<organism evidence="2 3">
    <name type="scientific">Kosmotoga olearia (strain ATCC BAA-1733 / DSM 21960 / TBF 19.5.1)</name>
    <dbReference type="NCBI Taxonomy" id="521045"/>
    <lineage>
        <taxon>Bacteria</taxon>
        <taxon>Thermotogati</taxon>
        <taxon>Thermotogota</taxon>
        <taxon>Thermotogae</taxon>
        <taxon>Kosmotogales</taxon>
        <taxon>Kosmotogaceae</taxon>
        <taxon>Kosmotoga</taxon>
    </lineage>
</organism>
<keyword evidence="1" id="KW-0472">Membrane</keyword>
<keyword evidence="1" id="KW-0812">Transmembrane</keyword>
<evidence type="ECO:0000256" key="1">
    <source>
        <dbReference type="SAM" id="Phobius"/>
    </source>
</evidence>
<accession>C5CEW7</accession>
<reference evidence="2 3" key="1">
    <citation type="submission" date="2009-06" db="EMBL/GenBank/DDBJ databases">
        <title>Complete sequence of Thermotogales bacterium TBF 19.5.1.</title>
        <authorList>
            <consortium name="US DOE Joint Genome Institute"/>
            <person name="Lucas S."/>
            <person name="Copeland A."/>
            <person name="Lapidus A."/>
            <person name="Glavina del Rio T."/>
            <person name="Tice H."/>
            <person name="Bruce D."/>
            <person name="Goodwin L."/>
            <person name="Pitluck S."/>
            <person name="Chertkov O."/>
            <person name="Brettin T."/>
            <person name="Detter J.C."/>
            <person name="Han C."/>
            <person name="Schmutz J."/>
            <person name="Larimer F."/>
            <person name="Land M."/>
            <person name="Hauser L."/>
            <person name="Kyrpides N."/>
            <person name="Ovchinnikova G."/>
            <person name="Noll K."/>
        </authorList>
    </citation>
    <scope>NUCLEOTIDE SEQUENCE [LARGE SCALE GENOMIC DNA]</scope>
    <source>
        <strain evidence="3">ATCC BAA-1733 / DSM 21960 / TBF 19.5.1</strain>
    </source>
</reference>
<gene>
    <name evidence="2" type="ordered locus">Kole_0582</name>
</gene>
<dbReference type="eggNOG" id="ENOG5033HZ4">
    <property type="taxonomic scope" value="Bacteria"/>
</dbReference>
<dbReference type="EMBL" id="CP001634">
    <property type="protein sequence ID" value="ACR79301.1"/>
    <property type="molecule type" value="Genomic_DNA"/>
</dbReference>
<keyword evidence="3" id="KW-1185">Reference proteome</keyword>
<dbReference type="PROSITE" id="PS51257">
    <property type="entry name" value="PROKAR_LIPOPROTEIN"/>
    <property type="match status" value="1"/>
</dbReference>
<dbReference type="HOGENOM" id="CLU_1000333_0_0_0"/>
<dbReference type="Proteomes" id="UP000002382">
    <property type="component" value="Chromosome"/>
</dbReference>
<sequence>MKYGIRIESPRFGKHDFVVGTNPFGIGTTGCASGANSFRVVPNCFAVVMRAQKRSVVFILIFSGSRLLGFSMFFEQPTTIIVIGVINGMKKFIAVMFLMVLLLRFALAEGIPEEILPIFAIPEYDKSNGIVEVFVSQKECVRGIDYEITVVFKDEDHPDCFINVIYDIYRFFKYGRIEDIETFHIITDKNGKLLELRFFGTFSGKHHFKDTKDLHGDAIIPFNEVVFRDGRPVICVNTWNHMFGIDPSFELEEMLLIKDYEVSEGTRYDAEVEYSFLY</sequence>
<dbReference type="KEGG" id="kol:Kole_0582"/>
<protein>
    <submittedName>
        <fullName evidence="2">Uncharacterized protein</fullName>
    </submittedName>
</protein>
<feature type="transmembrane region" description="Helical" evidence="1">
    <location>
        <begin position="80"/>
        <end position="103"/>
    </location>
</feature>
<feature type="transmembrane region" description="Helical" evidence="1">
    <location>
        <begin position="56"/>
        <end position="74"/>
    </location>
</feature>
<evidence type="ECO:0000313" key="2">
    <source>
        <dbReference type="EMBL" id="ACR79301.1"/>
    </source>
</evidence>
<evidence type="ECO:0000313" key="3">
    <source>
        <dbReference type="Proteomes" id="UP000002382"/>
    </source>
</evidence>
<keyword evidence="1" id="KW-1133">Transmembrane helix</keyword>